<dbReference type="Gene3D" id="3.90.79.10">
    <property type="entry name" value="Nucleoside Triphosphate Pyrophosphohydrolase"/>
    <property type="match status" value="1"/>
</dbReference>
<reference evidence="6 7" key="1">
    <citation type="submission" date="2020-01" db="EMBL/GenBank/DDBJ databases">
        <title>Kibdelosporangium persica a novel Actinomycetes from a hot desert in Iran.</title>
        <authorList>
            <person name="Safaei N."/>
            <person name="Zaburannyi N."/>
            <person name="Mueller R."/>
            <person name="Wink J."/>
        </authorList>
    </citation>
    <scope>NUCLEOTIDE SEQUENCE [LARGE SCALE GENOMIC DNA]</scope>
    <source>
        <strain evidence="6 7">4NS15</strain>
    </source>
</reference>
<dbReference type="EMBL" id="JAAATY010000023">
    <property type="protein sequence ID" value="NRN68949.1"/>
    <property type="molecule type" value="Genomic_DNA"/>
</dbReference>
<gene>
    <name evidence="6" type="ORF">GC106_62050</name>
</gene>
<dbReference type="InterPro" id="IPR015797">
    <property type="entry name" value="NUDIX_hydrolase-like_dom_sf"/>
</dbReference>
<dbReference type="PANTHER" id="PTHR42904">
    <property type="entry name" value="NUDIX HYDROLASE, NUDC SUBFAMILY"/>
    <property type="match status" value="1"/>
</dbReference>
<dbReference type="InterPro" id="IPR000086">
    <property type="entry name" value="NUDIX_hydrolase_dom"/>
</dbReference>
<evidence type="ECO:0000256" key="2">
    <source>
        <dbReference type="ARBA" id="ARBA00022723"/>
    </source>
</evidence>
<sequence>MIRDAYCSSCGTPYADTSGYPRVCAACGAQAWANPTPVAIVLVPVDVRGRTGLLVVRRAIPPVGELALVGGFVDADETWQQAGAREVYEEAGLVIDSGSLEPLWFTSTEPCPNRVLLFGVAPKIQASGLPPFEPNSEASERGVVFGTRGLAFPLHEDAARRYFGYEGPAEFTPL</sequence>
<organism evidence="6 7">
    <name type="scientific">Kibdelosporangium persicum</name>
    <dbReference type="NCBI Taxonomy" id="2698649"/>
    <lineage>
        <taxon>Bacteria</taxon>
        <taxon>Bacillati</taxon>
        <taxon>Actinomycetota</taxon>
        <taxon>Actinomycetes</taxon>
        <taxon>Pseudonocardiales</taxon>
        <taxon>Pseudonocardiaceae</taxon>
        <taxon>Kibdelosporangium</taxon>
    </lineage>
</organism>
<comment type="caution">
    <text evidence="6">The sequence shown here is derived from an EMBL/GenBank/DDBJ whole genome shotgun (WGS) entry which is preliminary data.</text>
</comment>
<protein>
    <submittedName>
        <fullName evidence="6">NUDIX hydrolase</fullName>
    </submittedName>
</protein>
<evidence type="ECO:0000313" key="7">
    <source>
        <dbReference type="Proteomes" id="UP000763557"/>
    </source>
</evidence>
<feature type="domain" description="Nudix hydrolase" evidence="5">
    <location>
        <begin position="35"/>
        <end position="174"/>
    </location>
</feature>
<keyword evidence="3 6" id="KW-0378">Hydrolase</keyword>
<dbReference type="Pfam" id="PF00293">
    <property type="entry name" value="NUDIX"/>
    <property type="match status" value="1"/>
</dbReference>
<accession>A0ABX2FC46</accession>
<evidence type="ECO:0000256" key="4">
    <source>
        <dbReference type="ARBA" id="ARBA00022842"/>
    </source>
</evidence>
<dbReference type="PROSITE" id="PS51462">
    <property type="entry name" value="NUDIX"/>
    <property type="match status" value="1"/>
</dbReference>
<evidence type="ECO:0000313" key="6">
    <source>
        <dbReference type="EMBL" id="NRN68949.1"/>
    </source>
</evidence>
<evidence type="ECO:0000256" key="1">
    <source>
        <dbReference type="ARBA" id="ARBA00001946"/>
    </source>
</evidence>
<dbReference type="InterPro" id="IPR050241">
    <property type="entry name" value="NAD-cap_RNA_hydrolase_NudC"/>
</dbReference>
<name>A0ABX2FC46_9PSEU</name>
<keyword evidence="2" id="KW-0479">Metal-binding</keyword>
<dbReference type="SUPFAM" id="SSF55811">
    <property type="entry name" value="Nudix"/>
    <property type="match status" value="1"/>
</dbReference>
<proteinExistence type="predicted"/>
<evidence type="ECO:0000256" key="3">
    <source>
        <dbReference type="ARBA" id="ARBA00022801"/>
    </source>
</evidence>
<comment type="cofactor">
    <cofactor evidence="1">
        <name>Mg(2+)</name>
        <dbReference type="ChEBI" id="CHEBI:18420"/>
    </cofactor>
</comment>
<evidence type="ECO:0000259" key="5">
    <source>
        <dbReference type="PROSITE" id="PS51462"/>
    </source>
</evidence>
<dbReference type="Proteomes" id="UP000763557">
    <property type="component" value="Unassembled WGS sequence"/>
</dbReference>
<dbReference type="RefSeq" id="WP_173138583.1">
    <property type="nucleotide sequence ID" value="NZ_CBCSGW010000029.1"/>
</dbReference>
<dbReference type="GO" id="GO:0016787">
    <property type="term" value="F:hydrolase activity"/>
    <property type="evidence" value="ECO:0007669"/>
    <property type="project" value="UniProtKB-KW"/>
</dbReference>
<keyword evidence="4" id="KW-0460">Magnesium</keyword>
<dbReference type="PANTHER" id="PTHR42904:SF12">
    <property type="entry name" value="ADP-RIBOSE PYROPHOSPHATASE-RELATED"/>
    <property type="match status" value="1"/>
</dbReference>
<keyword evidence="7" id="KW-1185">Reference proteome</keyword>